<feature type="region of interest" description="Disordered" evidence="3">
    <location>
        <begin position="1"/>
        <end position="88"/>
    </location>
</feature>
<feature type="domain" description="Epg5-like central TPR repeats" evidence="4">
    <location>
        <begin position="1525"/>
        <end position="1887"/>
    </location>
</feature>
<name>A0A158Q961_ENTVE</name>
<feature type="compositionally biased region" description="Low complexity" evidence="3">
    <location>
        <begin position="26"/>
        <end position="43"/>
    </location>
</feature>
<evidence type="ECO:0000313" key="7">
    <source>
        <dbReference type="Proteomes" id="UP000274131"/>
    </source>
</evidence>
<feature type="compositionally biased region" description="Polar residues" evidence="3">
    <location>
        <begin position="69"/>
        <end position="81"/>
    </location>
</feature>
<sequence length="2430" mass="274408">MEAVKPRKKKAKRIRELSPPPPPPDLSLISPSSSTSSNIPVSSRKIKEQVGESTCSETPGTSKDADGAVQTQALNDGSFSHSEQKTDGSNLVMDRSDVAIEPNVLDEHEEGLESLKDEAIPVAVPKLDLFPPPLDNKQHSSLTADDNLAEKDEGKTASVSRIYPCTDEMDMTASVSSLTIAKTDNPSVLEAPSTNIGFDYTKIYPLVSEHIESSRQSLMTENQLLSFYHNELYETIEDFVDAFIEQDSCPRNMLFDYLERYKFICEKLSEAEIETKECEDAIKKCCSGIWTAEKRVHLQTGKCGDQKLATGSVEYLVATCHCNSISKLQDLLKNDVKLRLDGLLCREVEARSLALQIQWQIIDLNNMFMTDFGVAINSPPQLISGNIDLPSRCRLRGALSDLFYFLRFPSLPVRFVKSVTGWISELCAVLLKACTYFDQHYILCQVLRLPTPVSSWAAPLVQTYANVSHGADRLIIDNFVSMLSILLSPIRGRETFLKSILSFEEEDSSWTIFSEDLDEAKSNQAAEVLSLIAFELVLLKIFNDGLRAYSQPRFRQLCKQIGHLLRKSVMYLADFWQLKRSILDPVSQRTVQNEFDRIVLQALYYVVGKRSLGLWQFLIDLPYSVVSETCRYRCQLLLRNKDLLSPSQLYEIADNDLSQHLERADKLVDRLSCLSKDDSNYMVVALASVISASESGIDGFLTELCFIDETTRENFYKVGGEAISILLGSHPDLLSRILCLIDRNMDSLDQYAVEVLNTAPLSKCIVTETDIGSVCGKWLIKNHPGHAASRIARRVLTSVNWGLTFDDRLWLPENVHAVCAETVVKGHMAQCKNTNGFIAESFHKIAKMASKVPDYEYQFEEFCWDVLLRLKLPIKRGLTAPFTDLTAYYVYITQSYFSSLDDFISKGLPLWSDLVAAGCYSASTVILVRCLAENTDVTKLLSKERYESFVQDLDRLLHCDQSSYAVQLFAGSDQFPGPTIRLFEGAMAHCFNVNFSNGVMEAWVNLLCYKKLHKWTSDRPVLYLFGFLCEYCFSKDQNNMLGLIDLLQKLYLTTLEQWKKNSKGIFSWLTSDGCPPPAISSASFGLVPWASYVLLLVEERSFRVFYDTLYASLAKHPEYSLEQCVKKASSKSHIPLQIERLHFFRWLELACAEEVEKHPCFPLVCQNFARILFSRKHSNSGVCFANQYFGFLSTSPLFTKFHKEVLPRVEVSVAKTNSEAGCFYKALGQWLTTVALRDSKFSAFEGLLSDHLIQLLVAGDTQSWIQFVDLESICSRQAAGQKLYAAVRHLGVVNCPTRQPSSKLTLYEYLSSLNTTDQTAQFPAIPFHTSLSRRIPINLGNDNNELCVKIFRQQLQNICALARNYISFKDQVDEIDSDYVSKFPQLYKDSTVSLPVVLKCGGTFATRCSQPVTVTVSCSVSQFQTNIESVMNSNRQERSNVVANTNVQLLDSSALSCAHLEYIAVTLASFEADTSVVKNRVKELGRCLFYHLLETVSSVEMLFDASAYTFANVLKSLGEAFIARNSSEQTRLMNVALNCSQMIHLIAPFFTPEYVTPSELVVIYKTLSHAVRVPTTSALAMTLLSRLDIKNAGERLPPQQFSELMPFAFENLISINDDDLQLYTLCFDHFIHALFHHFPTNFLSGLSLCLAACDSNSTPPSVFQKIIDYLGAHLLDDLNGKPLFSTDLKTARLGSDALANQMIISRNELGTRLFYVWSKYLVYVCHLSEFFIYKSAYLSFDSTLPPGKIEGELQNSFERATRFFGPLLEPFGPGTAPWNQNDVERAACVVDKFTSLMKRLHVLYDVCLPPGCANLEALLWHYYATKIATISTSCPHIYQLLESHLTSISWHLFWPNLIHLSAMKKVLSESSPDCGSFVTQVFIRVPWQTVIQQETLQQPEDGIRALFGLLLSIITRCVSNPGNYAACPASLPKLFTALAGCDWSLIKIDDLKAESAYMITYLPSSCITQPNDVTAGFFTLLRHICFYSTIPADIVPLEEEYKKQAIYLRTRLRLMLRNVVDVKWATKFYLDEVAISKAIIAARKALVTNLCEWMEKNNESHLVLLVMYTVVGSLYENQIVTGLKVVEKCIAAFFHRASECKWETVVEWAVLPESCQTYLYTIPSSEKPITPLLLTLNVYLLQRLRKCTSAAEETLLLKKFLDYMTNLKPKYVENEAAFIVLLDKLQNLVIRQYGYSVKMGSEFLTRYLEWLEKTVTEEKNAFFLSKLLAKKQSFPQRTRLICQVMQLYLTQQTVSPDQPPRSTPNAPVLNSRIAAAKELRSMKTYGSYQPVLAQVLPFFEQFQTYHIGHVNKLLFVLVKALFSESFMSVLSELVRGGFRYRSDSRVAILVPSIFSTNFYKCDVSGIVQSGICREPAEYKRLEEQENAFTAGSTRRNKAKTPALPKEKKLAEGGREQIDDLSYMIERSHIR</sequence>
<comment type="similarity">
    <text evidence="1">Belongs to the EPG5 family.</text>
</comment>
<feature type="compositionally biased region" description="Basic residues" evidence="3">
    <location>
        <begin position="1"/>
        <end position="13"/>
    </location>
</feature>
<dbReference type="Proteomes" id="UP000274131">
    <property type="component" value="Unassembled WGS sequence"/>
</dbReference>
<evidence type="ECO:0000259" key="4">
    <source>
        <dbReference type="Pfam" id="PF26103"/>
    </source>
</evidence>
<evidence type="ECO:0000313" key="6">
    <source>
        <dbReference type="EMBL" id="VDD85679.1"/>
    </source>
</evidence>
<organism evidence="8">
    <name type="scientific">Enterobius vermicularis</name>
    <name type="common">Human pinworm</name>
    <dbReference type="NCBI Taxonomy" id="51028"/>
    <lineage>
        <taxon>Eukaryota</taxon>
        <taxon>Metazoa</taxon>
        <taxon>Ecdysozoa</taxon>
        <taxon>Nematoda</taxon>
        <taxon>Chromadorea</taxon>
        <taxon>Rhabditida</taxon>
        <taxon>Spirurina</taxon>
        <taxon>Oxyuridomorpha</taxon>
        <taxon>Oxyuroidea</taxon>
        <taxon>Oxyuridae</taxon>
        <taxon>Enterobius</taxon>
    </lineage>
</organism>
<evidence type="ECO:0000256" key="1">
    <source>
        <dbReference type="ARBA" id="ARBA00010948"/>
    </source>
</evidence>
<protein>
    <submittedName>
        <fullName evidence="8">Ectopic P granules protein 5 homolog</fullName>
    </submittedName>
</protein>
<keyword evidence="2" id="KW-0072">Autophagy</keyword>
<proteinExistence type="inferred from homology"/>
<feature type="region of interest" description="Disordered" evidence="3">
    <location>
        <begin position="131"/>
        <end position="156"/>
    </location>
</feature>
<dbReference type="GO" id="GO:0097352">
    <property type="term" value="P:autophagosome maturation"/>
    <property type="evidence" value="ECO:0007669"/>
    <property type="project" value="TreeGrafter"/>
</dbReference>
<dbReference type="GO" id="GO:0005737">
    <property type="term" value="C:cytoplasm"/>
    <property type="evidence" value="ECO:0007669"/>
    <property type="project" value="TreeGrafter"/>
</dbReference>
<evidence type="ECO:0000259" key="5">
    <source>
        <dbReference type="Pfam" id="PF26573"/>
    </source>
</evidence>
<keyword evidence="7" id="KW-1185">Reference proteome</keyword>
<dbReference type="EMBL" id="UXUI01007140">
    <property type="protein sequence ID" value="VDD85679.1"/>
    <property type="molecule type" value="Genomic_DNA"/>
</dbReference>
<dbReference type="InterPro" id="IPR059030">
    <property type="entry name" value="TPR_Epg5_mid"/>
</dbReference>
<feature type="region of interest" description="Disordered" evidence="3">
    <location>
        <begin position="2389"/>
        <end position="2411"/>
    </location>
</feature>
<evidence type="ECO:0000256" key="3">
    <source>
        <dbReference type="SAM" id="MobiDB-lite"/>
    </source>
</evidence>
<evidence type="ECO:0000256" key="2">
    <source>
        <dbReference type="ARBA" id="ARBA00023006"/>
    </source>
</evidence>
<reference evidence="8" key="1">
    <citation type="submission" date="2016-04" db="UniProtKB">
        <authorList>
            <consortium name="WormBaseParasite"/>
        </authorList>
    </citation>
    <scope>IDENTIFICATION</scope>
</reference>
<dbReference type="InterPro" id="IPR058750">
    <property type="entry name" value="TPR_Epg5"/>
</dbReference>
<accession>A0A158Q961</accession>
<dbReference type="WBParaSite" id="EVEC_0000111401-mRNA-1">
    <property type="protein sequence ID" value="EVEC_0000111401-mRNA-1"/>
    <property type="gene ID" value="EVEC_0000111401"/>
</dbReference>
<dbReference type="OrthoDB" id="75419at2759"/>
<dbReference type="Pfam" id="PF26103">
    <property type="entry name" value="TPR_Epg5"/>
    <property type="match status" value="1"/>
</dbReference>
<dbReference type="Pfam" id="PF26573">
    <property type="entry name" value="TPR_Epg5_2"/>
    <property type="match status" value="1"/>
</dbReference>
<dbReference type="InterPro" id="IPR051436">
    <property type="entry name" value="Autophagy-related_EPG5"/>
</dbReference>
<dbReference type="STRING" id="51028.A0A158Q961"/>
<dbReference type="PANTHER" id="PTHR31139">
    <property type="entry name" value="ECTOPIC P GRANULES PROTEIN 5 HOMOLOG"/>
    <property type="match status" value="1"/>
</dbReference>
<gene>
    <name evidence="6" type="ORF">EVEC_LOCUS822</name>
</gene>
<feature type="compositionally biased region" description="Polar residues" evidence="3">
    <location>
        <begin position="51"/>
        <end position="61"/>
    </location>
</feature>
<reference evidence="6 7" key="2">
    <citation type="submission" date="2018-10" db="EMBL/GenBank/DDBJ databases">
        <authorList>
            <consortium name="Pathogen Informatics"/>
        </authorList>
    </citation>
    <scope>NUCLEOTIDE SEQUENCE [LARGE SCALE GENOMIC DNA]</scope>
</reference>
<feature type="domain" description="Epg5-like TPR" evidence="5">
    <location>
        <begin position="1100"/>
        <end position="1269"/>
    </location>
</feature>
<evidence type="ECO:0000313" key="8">
    <source>
        <dbReference type="WBParaSite" id="EVEC_0000111401-mRNA-1"/>
    </source>
</evidence>
<dbReference type="PANTHER" id="PTHR31139:SF4">
    <property type="entry name" value="ECTOPIC P GRANULES PROTEIN 5 HOMOLOG"/>
    <property type="match status" value="1"/>
</dbReference>